<dbReference type="InterPro" id="IPR029044">
    <property type="entry name" value="Nucleotide-diphossugar_trans"/>
</dbReference>
<dbReference type="CDD" id="cd00761">
    <property type="entry name" value="Glyco_tranf_GTA_type"/>
    <property type="match status" value="1"/>
</dbReference>
<dbReference type="OrthoDB" id="9801954at2"/>
<organism evidence="2 3">
    <name type="scientific">Photobacterium lutimaris</name>
    <dbReference type="NCBI Taxonomy" id="388278"/>
    <lineage>
        <taxon>Bacteria</taxon>
        <taxon>Pseudomonadati</taxon>
        <taxon>Pseudomonadota</taxon>
        <taxon>Gammaproteobacteria</taxon>
        <taxon>Vibrionales</taxon>
        <taxon>Vibrionaceae</taxon>
        <taxon>Photobacterium</taxon>
    </lineage>
</organism>
<sequence>MAKYSIIVPAYNVEVEIERCIQSIFEQDYSDLEVIVVDDCSTDNTLKVLESLLDKWSFKLIKLSTNQGLANARNVGFAEVSSEFVLFIDSDDYLQPGLLTHFEQYSDYDVLVYNHQRVWADGKVAINLKSDLLLDLSHTVISKLDTDKKRALFKNLNVAWNKCYSVLFLNNFALSFEDGYYEDITFNYKVLALANNIQVTDYIGINYYQRDGSILNSKSNKHKDITLQYRRLFEYFVNNNEIDSGYKSSVYIIFIEHVFNLMVKQNYRLTTLATKKIKSEFIMLTQRYEFTGKLPKPIFIKKGFIKYCPYFMLGVLSKAILIGIQLKRRLF</sequence>
<dbReference type="Pfam" id="PF00535">
    <property type="entry name" value="Glycos_transf_2"/>
    <property type="match status" value="1"/>
</dbReference>
<dbReference type="SUPFAM" id="SSF53448">
    <property type="entry name" value="Nucleotide-diphospho-sugar transferases"/>
    <property type="match status" value="1"/>
</dbReference>
<evidence type="ECO:0000313" key="2">
    <source>
        <dbReference type="EMBL" id="PSU29853.1"/>
    </source>
</evidence>
<dbReference type="PANTHER" id="PTHR43685">
    <property type="entry name" value="GLYCOSYLTRANSFERASE"/>
    <property type="match status" value="1"/>
</dbReference>
<feature type="domain" description="Glycosyltransferase 2-like" evidence="1">
    <location>
        <begin position="5"/>
        <end position="109"/>
    </location>
</feature>
<comment type="caution">
    <text evidence="2">The sequence shown here is derived from an EMBL/GenBank/DDBJ whole genome shotgun (WGS) entry which is preliminary data.</text>
</comment>
<accession>A0A2T3INC6</accession>
<dbReference type="Gene3D" id="3.90.550.10">
    <property type="entry name" value="Spore Coat Polysaccharide Biosynthesis Protein SpsA, Chain A"/>
    <property type="match status" value="1"/>
</dbReference>
<proteinExistence type="predicted"/>
<dbReference type="Proteomes" id="UP000241222">
    <property type="component" value="Unassembled WGS sequence"/>
</dbReference>
<gene>
    <name evidence="2" type="ORF">C9I99_24270</name>
</gene>
<dbReference type="EMBL" id="PYMH01000018">
    <property type="protein sequence ID" value="PSU29853.1"/>
    <property type="molecule type" value="Genomic_DNA"/>
</dbReference>
<protein>
    <recommendedName>
        <fullName evidence="1">Glycosyltransferase 2-like domain-containing protein</fullName>
    </recommendedName>
</protein>
<keyword evidence="3" id="KW-1185">Reference proteome</keyword>
<dbReference type="AlphaFoldDB" id="A0A2T3INC6"/>
<dbReference type="InterPro" id="IPR050834">
    <property type="entry name" value="Glycosyltransf_2"/>
</dbReference>
<dbReference type="RefSeq" id="WP_107351413.1">
    <property type="nucleotide sequence ID" value="NZ_PYMH01000018.1"/>
</dbReference>
<dbReference type="PANTHER" id="PTHR43685:SF2">
    <property type="entry name" value="GLYCOSYLTRANSFERASE 2-LIKE DOMAIN-CONTAINING PROTEIN"/>
    <property type="match status" value="1"/>
</dbReference>
<evidence type="ECO:0000259" key="1">
    <source>
        <dbReference type="Pfam" id="PF00535"/>
    </source>
</evidence>
<reference evidence="2 3" key="1">
    <citation type="submission" date="2018-03" db="EMBL/GenBank/DDBJ databases">
        <title>Whole genome sequencing of Histamine producing bacteria.</title>
        <authorList>
            <person name="Butler K."/>
        </authorList>
    </citation>
    <scope>NUCLEOTIDE SEQUENCE [LARGE SCALE GENOMIC DNA]</scope>
    <source>
        <strain evidence="2 3">JCM 13586</strain>
    </source>
</reference>
<dbReference type="InterPro" id="IPR001173">
    <property type="entry name" value="Glyco_trans_2-like"/>
</dbReference>
<name>A0A2T3INC6_9GAMM</name>
<evidence type="ECO:0000313" key="3">
    <source>
        <dbReference type="Proteomes" id="UP000241222"/>
    </source>
</evidence>